<dbReference type="AlphaFoldDB" id="A0A1V6N5U3"/>
<dbReference type="EMBL" id="MDYM01000028">
    <property type="protein sequence ID" value="OQD60078.1"/>
    <property type="molecule type" value="Genomic_DNA"/>
</dbReference>
<sequence length="67" mass="7255">MSVALDDGSLQQSWKGLSSIEQGTDSINVRIVVRSYGGLSVVSIGLIVVVRNYDWFHHLLLAVVANA</sequence>
<evidence type="ECO:0000313" key="2">
    <source>
        <dbReference type="Proteomes" id="UP000191408"/>
    </source>
</evidence>
<accession>A0A1V6N5U3</accession>
<name>A0A1V6N5U3_PENPO</name>
<evidence type="ECO:0000313" key="1">
    <source>
        <dbReference type="EMBL" id="OQD60078.1"/>
    </source>
</evidence>
<organism evidence="1 2">
    <name type="scientific">Penicillium polonicum</name>
    <dbReference type="NCBI Taxonomy" id="60169"/>
    <lineage>
        <taxon>Eukaryota</taxon>
        <taxon>Fungi</taxon>
        <taxon>Dikarya</taxon>
        <taxon>Ascomycota</taxon>
        <taxon>Pezizomycotina</taxon>
        <taxon>Eurotiomycetes</taxon>
        <taxon>Eurotiomycetidae</taxon>
        <taxon>Eurotiales</taxon>
        <taxon>Aspergillaceae</taxon>
        <taxon>Penicillium</taxon>
    </lineage>
</organism>
<proteinExistence type="predicted"/>
<dbReference type="Proteomes" id="UP000191408">
    <property type="component" value="Unassembled WGS sequence"/>
</dbReference>
<reference evidence="2" key="1">
    <citation type="journal article" date="2017" name="Nat. Microbiol.">
        <title>Global analysis of biosynthetic gene clusters reveals vast potential of secondary metabolite production in Penicillium species.</title>
        <authorList>
            <person name="Nielsen J.C."/>
            <person name="Grijseels S."/>
            <person name="Prigent S."/>
            <person name="Ji B."/>
            <person name="Dainat J."/>
            <person name="Nielsen K.F."/>
            <person name="Frisvad J.C."/>
            <person name="Workman M."/>
            <person name="Nielsen J."/>
        </authorList>
    </citation>
    <scope>NUCLEOTIDE SEQUENCE [LARGE SCALE GENOMIC DNA]</scope>
    <source>
        <strain evidence="2">IBT 4502</strain>
    </source>
</reference>
<gene>
    <name evidence="1" type="ORF">PENPOL_c028G04442</name>
</gene>
<keyword evidence="2" id="KW-1185">Reference proteome</keyword>
<protein>
    <submittedName>
        <fullName evidence="1">Uncharacterized protein</fullName>
    </submittedName>
</protein>
<comment type="caution">
    <text evidence="1">The sequence shown here is derived from an EMBL/GenBank/DDBJ whole genome shotgun (WGS) entry which is preliminary data.</text>
</comment>